<dbReference type="InterPro" id="IPR050764">
    <property type="entry name" value="CbbQ/NirQ/NorQ/GpvN"/>
</dbReference>
<accession>A0A099WWW1</accession>
<dbReference type="InterPro" id="IPR027417">
    <property type="entry name" value="P-loop_NTPase"/>
</dbReference>
<dbReference type="GeneID" id="57239228"/>
<dbReference type="Gene3D" id="3.40.50.300">
    <property type="entry name" value="P-loop containing nucleotide triphosphate hydrolases"/>
    <property type="match status" value="1"/>
</dbReference>
<comment type="caution">
    <text evidence="6">The sequence shown here is derived from an EMBL/GenBank/DDBJ whole genome shotgun (WGS) entry which is preliminary data.</text>
</comment>
<evidence type="ECO:0000259" key="5">
    <source>
        <dbReference type="Pfam" id="PF17863"/>
    </source>
</evidence>
<feature type="domain" description="ChlI/MoxR AAA lid" evidence="5">
    <location>
        <begin position="257"/>
        <end position="324"/>
    </location>
</feature>
<evidence type="ECO:0000256" key="1">
    <source>
        <dbReference type="ARBA" id="ARBA00022741"/>
    </source>
</evidence>
<comment type="similarity">
    <text evidence="3">Belongs to the MoxR family.</text>
</comment>
<evidence type="ECO:0000313" key="7">
    <source>
        <dbReference type="Proteomes" id="UP000030130"/>
    </source>
</evidence>
<dbReference type="CDD" id="cd00009">
    <property type="entry name" value="AAA"/>
    <property type="match status" value="1"/>
</dbReference>
<name>A0A099WWW1_9PORP</name>
<dbReference type="PANTHER" id="PTHR42759">
    <property type="entry name" value="MOXR FAMILY PROTEIN"/>
    <property type="match status" value="1"/>
</dbReference>
<dbReference type="GO" id="GO:0005524">
    <property type="term" value="F:ATP binding"/>
    <property type="evidence" value="ECO:0007669"/>
    <property type="project" value="UniProtKB-KW"/>
</dbReference>
<evidence type="ECO:0000256" key="3">
    <source>
        <dbReference type="ARBA" id="ARBA00061607"/>
    </source>
</evidence>
<dbReference type="RefSeq" id="WP_039418288.1">
    <property type="nucleotide sequence ID" value="NZ_JRAI01000063.1"/>
</dbReference>
<keyword evidence="1" id="KW-0547">Nucleotide-binding</keyword>
<evidence type="ECO:0000259" key="4">
    <source>
        <dbReference type="Pfam" id="PF07726"/>
    </source>
</evidence>
<dbReference type="eggNOG" id="COG0714">
    <property type="taxonomic scope" value="Bacteria"/>
</dbReference>
<sequence length="331" mass="37157">MSETIDIKALTELIEQKSSFVNLITRGMAQNIVGQNHLVESLLIGLLADGHILLEGVPGLAKTLAIKTLAGLISAKYNRIQFTPDLLPADVVGTMIYSQKREEFQVKQGPIFANFILADEINRAPAKVQSALLEAMQERQVTIGETTFKLPEPFLVMATQNPIEQEGTYQLPEAQVDRFMMKVLIDYPQKKEEMQIIRQNIGGRSAEIRPVISTEEILEARRVVRQVYLDEKIEHYIVDIVFATRYPEQFGLNDLKDMISFGASPRASINLALAARAYAFIKHRGYVIPEDVRAVCHDVMRHRIGLSYEAEANSLTPDAVVNEILNKVEVP</sequence>
<dbReference type="STRING" id="111105.HR09_04975"/>
<dbReference type="SUPFAM" id="SSF52540">
    <property type="entry name" value="P-loop containing nucleoside triphosphate hydrolases"/>
    <property type="match status" value="1"/>
</dbReference>
<organism evidence="6 7">
    <name type="scientific">Porphyromonas gulae</name>
    <dbReference type="NCBI Taxonomy" id="111105"/>
    <lineage>
        <taxon>Bacteria</taxon>
        <taxon>Pseudomonadati</taxon>
        <taxon>Bacteroidota</taxon>
        <taxon>Bacteroidia</taxon>
        <taxon>Bacteroidales</taxon>
        <taxon>Porphyromonadaceae</taxon>
        <taxon>Porphyromonas</taxon>
    </lineage>
</organism>
<dbReference type="OrthoDB" id="9808397at2"/>
<dbReference type="InterPro" id="IPR011703">
    <property type="entry name" value="ATPase_AAA-3"/>
</dbReference>
<keyword evidence="2" id="KW-0067">ATP-binding</keyword>
<dbReference type="Proteomes" id="UP000030130">
    <property type="component" value="Unassembled WGS sequence"/>
</dbReference>
<dbReference type="Pfam" id="PF07726">
    <property type="entry name" value="AAA_3"/>
    <property type="match status" value="1"/>
</dbReference>
<reference evidence="6 7" key="1">
    <citation type="submission" date="2014-08" db="EMBL/GenBank/DDBJ databases">
        <title>Porphyromonas gulae strain:COT-052_OH1451 Genome sequencing.</title>
        <authorList>
            <person name="Wallis C."/>
            <person name="Deusch O."/>
            <person name="O'Flynn C."/>
            <person name="Davis I."/>
            <person name="Jospin G."/>
            <person name="Darling A.E."/>
            <person name="Coil D.A."/>
            <person name="Alexiev A."/>
            <person name="Horsfall A."/>
            <person name="Kirkwood N."/>
            <person name="Harris S."/>
            <person name="Eisen J.A."/>
        </authorList>
    </citation>
    <scope>NUCLEOTIDE SEQUENCE [LARGE SCALE GENOMIC DNA]</scope>
    <source>
        <strain evidence="7">COT-052 OH1451</strain>
    </source>
</reference>
<dbReference type="InterPro" id="IPR041628">
    <property type="entry name" value="ChlI/MoxR_AAA_lid"/>
</dbReference>
<dbReference type="FunFam" id="3.40.50.300:FF:000640">
    <property type="entry name" value="MoxR family ATPase"/>
    <property type="match status" value="1"/>
</dbReference>
<evidence type="ECO:0000256" key="2">
    <source>
        <dbReference type="ARBA" id="ARBA00022840"/>
    </source>
</evidence>
<dbReference type="GO" id="GO:0016887">
    <property type="term" value="F:ATP hydrolysis activity"/>
    <property type="evidence" value="ECO:0007669"/>
    <property type="project" value="InterPro"/>
</dbReference>
<feature type="domain" description="ATPase AAA-3" evidence="4">
    <location>
        <begin position="51"/>
        <end position="181"/>
    </location>
</feature>
<dbReference type="Pfam" id="PF17863">
    <property type="entry name" value="AAA_lid_2"/>
    <property type="match status" value="1"/>
</dbReference>
<dbReference type="EMBL" id="JRAI01000063">
    <property type="protein sequence ID" value="KGN84891.1"/>
    <property type="molecule type" value="Genomic_DNA"/>
</dbReference>
<dbReference type="PANTHER" id="PTHR42759:SF1">
    <property type="entry name" value="MAGNESIUM-CHELATASE SUBUNIT CHLD"/>
    <property type="match status" value="1"/>
</dbReference>
<dbReference type="AlphaFoldDB" id="A0A099WWW1"/>
<protein>
    <submittedName>
        <fullName evidence="6">ATPase</fullName>
    </submittedName>
</protein>
<dbReference type="Gene3D" id="1.10.8.80">
    <property type="entry name" value="Magnesium chelatase subunit I, C-Terminal domain"/>
    <property type="match status" value="1"/>
</dbReference>
<gene>
    <name evidence="6" type="ORF">HR08_07465</name>
</gene>
<proteinExistence type="inferred from homology"/>
<evidence type="ECO:0000313" key="6">
    <source>
        <dbReference type="EMBL" id="KGN84891.1"/>
    </source>
</evidence>
<dbReference type="PIRSF" id="PIRSF002849">
    <property type="entry name" value="AAA_ATPase_chaperone_MoxR_prd"/>
    <property type="match status" value="1"/>
</dbReference>